<evidence type="ECO:0000313" key="2">
    <source>
        <dbReference type="EMBL" id="CAE7450081.1"/>
    </source>
</evidence>
<comment type="caution">
    <text evidence="2">The sequence shown here is derived from an EMBL/GenBank/DDBJ whole genome shotgun (WGS) entry which is preliminary data.</text>
</comment>
<keyword evidence="3" id="KW-1185">Reference proteome</keyword>
<feature type="transmembrane region" description="Helical" evidence="1">
    <location>
        <begin position="224"/>
        <end position="247"/>
    </location>
</feature>
<dbReference type="AlphaFoldDB" id="A0A812RRP9"/>
<organism evidence="2 3">
    <name type="scientific">Symbiodinium natans</name>
    <dbReference type="NCBI Taxonomy" id="878477"/>
    <lineage>
        <taxon>Eukaryota</taxon>
        <taxon>Sar</taxon>
        <taxon>Alveolata</taxon>
        <taxon>Dinophyceae</taxon>
        <taxon>Suessiales</taxon>
        <taxon>Symbiodiniaceae</taxon>
        <taxon>Symbiodinium</taxon>
    </lineage>
</organism>
<dbReference type="Proteomes" id="UP000604046">
    <property type="component" value="Unassembled WGS sequence"/>
</dbReference>
<dbReference type="EMBL" id="CAJNDS010002363">
    <property type="protein sequence ID" value="CAE7450081.1"/>
    <property type="molecule type" value="Genomic_DNA"/>
</dbReference>
<name>A0A812RRP9_9DINO</name>
<gene>
    <name evidence="2" type="ORF">SNAT2548_LOCUS24607</name>
</gene>
<keyword evidence="1" id="KW-0812">Transmembrane</keyword>
<reference evidence="2" key="1">
    <citation type="submission" date="2021-02" db="EMBL/GenBank/DDBJ databases">
        <authorList>
            <person name="Dougan E. K."/>
            <person name="Rhodes N."/>
            <person name="Thang M."/>
            <person name="Chan C."/>
        </authorList>
    </citation>
    <scope>NUCLEOTIDE SEQUENCE</scope>
</reference>
<sequence length="309" mass="33178">MVFADNVSIVRITFKEDINVAGRAGYFDGYGIIRVPPSHAADVWGIPGWETIPGGFHALLLCVTLAGPRGVQSIRAAEEGLDQKQQVGAPTASPAPCPVAAPREGSRSVFEIDAVLFQELSLWQIWTIRAGQGCDGAKVGRAILAPEIDAVDPTNKSNVIITISGMNESLDVGPTLSVCATEPQGRCVAELRLNERPRRLVDLFIGVLNDRTVRAFRSLHPSMALLFEVLVAAAICVVIYTVAWFVYLAHTAFKEPPSIKTNFSVEAEQVWGLTEAEDIIAQGLIDVLFFVIGCGCVDALLALVLAAVL</sequence>
<evidence type="ECO:0000313" key="3">
    <source>
        <dbReference type="Proteomes" id="UP000604046"/>
    </source>
</evidence>
<protein>
    <submittedName>
        <fullName evidence="2">Uncharacterized protein</fullName>
    </submittedName>
</protein>
<dbReference type="OrthoDB" id="60984at2759"/>
<proteinExistence type="predicted"/>
<dbReference type="Gene3D" id="3.30.360.10">
    <property type="entry name" value="Dihydrodipicolinate Reductase, domain 2"/>
    <property type="match status" value="1"/>
</dbReference>
<keyword evidence="1" id="KW-0472">Membrane</keyword>
<accession>A0A812RRP9</accession>
<evidence type="ECO:0000256" key="1">
    <source>
        <dbReference type="SAM" id="Phobius"/>
    </source>
</evidence>
<feature type="transmembrane region" description="Helical" evidence="1">
    <location>
        <begin position="287"/>
        <end position="308"/>
    </location>
</feature>
<keyword evidence="1" id="KW-1133">Transmembrane helix</keyword>